<dbReference type="PANTHER" id="PTHR38767">
    <property type="entry name" value="DNA POLYMERASE III SUBUNIT CHI"/>
    <property type="match status" value="1"/>
</dbReference>
<dbReference type="SUPFAM" id="SSF102400">
    <property type="entry name" value="DNA polymerase III chi subunit"/>
    <property type="match status" value="1"/>
</dbReference>
<dbReference type="FunCoup" id="A0A395JK07">
    <property type="interactions" value="110"/>
</dbReference>
<dbReference type="Gene3D" id="3.40.50.10110">
    <property type="entry name" value="DNA polymerase III subunit chi"/>
    <property type="match status" value="1"/>
</dbReference>
<dbReference type="PANTHER" id="PTHR38767:SF1">
    <property type="entry name" value="DNA POLYMERASE III SUBUNIT CHI"/>
    <property type="match status" value="1"/>
</dbReference>
<dbReference type="GO" id="GO:0006260">
    <property type="term" value="P:DNA replication"/>
    <property type="evidence" value="ECO:0007669"/>
    <property type="project" value="InterPro"/>
</dbReference>
<dbReference type="GO" id="GO:0003887">
    <property type="term" value="F:DNA-directed DNA polymerase activity"/>
    <property type="evidence" value="ECO:0007669"/>
    <property type="project" value="InterPro"/>
</dbReference>
<dbReference type="InParanoid" id="A0A395JK07"/>
<name>A0A395JK07_9GAMM</name>
<protein>
    <submittedName>
        <fullName evidence="1">DNA polymerase III chi subunit</fullName>
    </submittedName>
</protein>
<dbReference type="Proteomes" id="UP000253083">
    <property type="component" value="Unassembled WGS sequence"/>
</dbReference>
<dbReference type="InterPro" id="IPR007459">
    <property type="entry name" value="DNA_pol3_chi"/>
</dbReference>
<reference evidence="1 2" key="1">
    <citation type="submission" date="2018-06" db="EMBL/GenBank/DDBJ databases">
        <title>Genomic Encyclopedia of Type Strains, Phase IV (KMG-IV): sequencing the most valuable type-strain genomes for metagenomic binning, comparative biology and taxonomic classification.</title>
        <authorList>
            <person name="Goeker M."/>
        </authorList>
    </citation>
    <scope>NUCLEOTIDE SEQUENCE [LARGE SCALE GENOMIC DNA]</scope>
    <source>
        <strain evidence="1 2">DSM 24032</strain>
    </source>
</reference>
<dbReference type="Pfam" id="PF04364">
    <property type="entry name" value="DNA_pol3_chi"/>
    <property type="match status" value="1"/>
</dbReference>
<dbReference type="OrthoDB" id="5297568at2"/>
<comment type="caution">
    <text evidence="1">The sequence shown here is derived from an EMBL/GenBank/DDBJ whole genome shotgun (WGS) entry which is preliminary data.</text>
</comment>
<gene>
    <name evidence="1" type="ORF">DFR28_104160</name>
</gene>
<dbReference type="GO" id="GO:0032298">
    <property type="term" value="P:positive regulation of DNA-templated DNA replication initiation"/>
    <property type="evidence" value="ECO:0007669"/>
    <property type="project" value="TreeGrafter"/>
</dbReference>
<dbReference type="InterPro" id="IPR036768">
    <property type="entry name" value="PolIII_chi_sf"/>
</dbReference>
<dbReference type="EMBL" id="QNRT01000004">
    <property type="protein sequence ID" value="RBP49232.1"/>
    <property type="molecule type" value="Genomic_DNA"/>
</dbReference>
<keyword evidence="2" id="KW-1185">Reference proteome</keyword>
<evidence type="ECO:0000313" key="2">
    <source>
        <dbReference type="Proteomes" id="UP000253083"/>
    </source>
</evidence>
<accession>A0A395JK07</accession>
<organism evidence="1 2">
    <name type="scientific">Arenicella xantha</name>
    <dbReference type="NCBI Taxonomy" id="644221"/>
    <lineage>
        <taxon>Bacteria</taxon>
        <taxon>Pseudomonadati</taxon>
        <taxon>Pseudomonadota</taxon>
        <taxon>Gammaproteobacteria</taxon>
        <taxon>Arenicellales</taxon>
        <taxon>Arenicellaceae</taxon>
        <taxon>Arenicella</taxon>
    </lineage>
</organism>
<dbReference type="GO" id="GO:0003677">
    <property type="term" value="F:DNA binding"/>
    <property type="evidence" value="ECO:0007669"/>
    <property type="project" value="InterPro"/>
</dbReference>
<sequence length="147" mass="16527">MKQVDFYLISNHVNQAKFKLAGRLANKLQRLDKRALIVTESSADTAALDSILWSFSDTSFVAHDKLEEAKPLSAVHIGGQNDVTPTVLERQYDVLINVGTTIPLFSHHFARIAEIVDADDDAKQAARARYKRYQSEGFELKTHTIEL</sequence>
<dbReference type="RefSeq" id="WP_113955097.1">
    <property type="nucleotide sequence ID" value="NZ_QNRT01000004.1"/>
</dbReference>
<evidence type="ECO:0000313" key="1">
    <source>
        <dbReference type="EMBL" id="RBP49232.1"/>
    </source>
</evidence>
<dbReference type="AlphaFoldDB" id="A0A395JK07"/>
<proteinExistence type="predicted"/>